<protein>
    <submittedName>
        <fullName evidence="2">Uncharacterized protein</fullName>
    </submittedName>
</protein>
<gene>
    <name evidence="2" type="ORF">HH216_15125</name>
</gene>
<keyword evidence="3" id="KW-1185">Reference proteome</keyword>
<organism evidence="2 3">
    <name type="scientific">Spirosoma rhododendri</name>
    <dbReference type="NCBI Taxonomy" id="2728024"/>
    <lineage>
        <taxon>Bacteria</taxon>
        <taxon>Pseudomonadati</taxon>
        <taxon>Bacteroidota</taxon>
        <taxon>Cytophagia</taxon>
        <taxon>Cytophagales</taxon>
        <taxon>Cytophagaceae</taxon>
        <taxon>Spirosoma</taxon>
    </lineage>
</organism>
<name>A0A7L5DVM6_9BACT</name>
<evidence type="ECO:0000313" key="2">
    <source>
        <dbReference type="EMBL" id="QJD79600.1"/>
    </source>
</evidence>
<keyword evidence="1" id="KW-0472">Membrane</keyword>
<accession>A0A7L5DVM6</accession>
<dbReference type="AlphaFoldDB" id="A0A7L5DVM6"/>
<feature type="transmembrane region" description="Helical" evidence="1">
    <location>
        <begin position="67"/>
        <end position="87"/>
    </location>
</feature>
<feature type="transmembrane region" description="Helical" evidence="1">
    <location>
        <begin position="6"/>
        <end position="26"/>
    </location>
</feature>
<dbReference type="RefSeq" id="WP_169551564.1">
    <property type="nucleotide sequence ID" value="NZ_CP051677.1"/>
</dbReference>
<sequence length="117" mass="12904">MTNPQALSRFYLALVPFVAAGVALGIGHSNPRLYLPIWLAHALLMVFAVWRLGKNCFTSPDPDQRQLGLIALLIITPWIGFTVFAGMGPPPTTIPQWVTTATEQQIRYALLIAGDFR</sequence>
<proteinExistence type="predicted"/>
<evidence type="ECO:0000313" key="3">
    <source>
        <dbReference type="Proteomes" id="UP000501128"/>
    </source>
</evidence>
<keyword evidence="1" id="KW-1133">Transmembrane helix</keyword>
<dbReference type="KEGG" id="srho:HH216_15125"/>
<feature type="transmembrane region" description="Helical" evidence="1">
    <location>
        <begin position="33"/>
        <end position="52"/>
    </location>
</feature>
<reference evidence="2 3" key="1">
    <citation type="submission" date="2020-04" db="EMBL/GenBank/DDBJ databases">
        <title>Genome sequencing of novel species.</title>
        <authorList>
            <person name="Heo J."/>
            <person name="Kim S.-J."/>
            <person name="Kim J.-S."/>
            <person name="Hong S.-B."/>
            <person name="Kwon S.-W."/>
        </authorList>
    </citation>
    <scope>NUCLEOTIDE SEQUENCE [LARGE SCALE GENOMIC DNA]</scope>
    <source>
        <strain evidence="2 3">CJU-R4</strain>
    </source>
</reference>
<dbReference type="EMBL" id="CP051677">
    <property type="protein sequence ID" value="QJD79600.1"/>
    <property type="molecule type" value="Genomic_DNA"/>
</dbReference>
<dbReference type="Proteomes" id="UP000501128">
    <property type="component" value="Chromosome"/>
</dbReference>
<keyword evidence="1" id="KW-0812">Transmembrane</keyword>
<evidence type="ECO:0000256" key="1">
    <source>
        <dbReference type="SAM" id="Phobius"/>
    </source>
</evidence>